<keyword evidence="1" id="KW-1133">Transmembrane helix</keyword>
<dbReference type="Proteomes" id="UP000375690">
    <property type="component" value="Unassembled WGS sequence"/>
</dbReference>
<organism evidence="2 3">
    <name type="scientific">Bacteroides ovatus</name>
    <dbReference type="NCBI Taxonomy" id="28116"/>
    <lineage>
        <taxon>Bacteria</taxon>
        <taxon>Pseudomonadati</taxon>
        <taxon>Bacteroidota</taxon>
        <taxon>Bacteroidia</taxon>
        <taxon>Bacteroidales</taxon>
        <taxon>Bacteroidaceae</taxon>
        <taxon>Bacteroides</taxon>
    </lineage>
</organism>
<keyword evidence="1" id="KW-0472">Membrane</keyword>
<evidence type="ECO:0000313" key="3">
    <source>
        <dbReference type="Proteomes" id="UP000375690"/>
    </source>
</evidence>
<dbReference type="EMBL" id="VWFC01000004">
    <property type="protein sequence ID" value="KAB1329326.1"/>
    <property type="molecule type" value="Genomic_DNA"/>
</dbReference>
<accession>A0A6A1XTR6</accession>
<evidence type="ECO:0000256" key="1">
    <source>
        <dbReference type="SAM" id="Phobius"/>
    </source>
</evidence>
<feature type="transmembrane region" description="Helical" evidence="1">
    <location>
        <begin position="41"/>
        <end position="60"/>
    </location>
</feature>
<dbReference type="AlphaFoldDB" id="A0A6A1XTR6"/>
<keyword evidence="1" id="KW-0812">Transmembrane</keyword>
<proteinExistence type="predicted"/>
<sequence>MGNKGGIPFYKKNRIGRIDFHKPNPSLCFFSAYSSHKVKKGFICFYFTLAGIVTVITLLFA</sequence>
<gene>
    <name evidence="2" type="ORF">F3B53_04815</name>
</gene>
<reference evidence="2 3" key="1">
    <citation type="journal article" date="2019" name="Nat. Med.">
        <title>A library of human gut bacterial isolates paired with longitudinal multiomics data enables mechanistic microbiome research.</title>
        <authorList>
            <person name="Poyet M."/>
            <person name="Groussin M."/>
            <person name="Gibbons S.M."/>
            <person name="Avila-Pacheco J."/>
            <person name="Jiang X."/>
            <person name="Kearney S.M."/>
            <person name="Perrotta A.R."/>
            <person name="Berdy B."/>
            <person name="Zhao S."/>
            <person name="Lieberman T.D."/>
            <person name="Swanson P.K."/>
            <person name="Smith M."/>
            <person name="Roesemann S."/>
            <person name="Alexander J.E."/>
            <person name="Rich S.A."/>
            <person name="Livny J."/>
            <person name="Vlamakis H."/>
            <person name="Clish C."/>
            <person name="Bullock K."/>
            <person name="Deik A."/>
            <person name="Scott J."/>
            <person name="Pierce K.A."/>
            <person name="Xavier R.J."/>
            <person name="Alm E.J."/>
        </authorList>
    </citation>
    <scope>NUCLEOTIDE SEQUENCE [LARGE SCALE GENOMIC DNA]</scope>
    <source>
        <strain evidence="2 3">BIOML-A2</strain>
    </source>
</reference>
<comment type="caution">
    <text evidence="2">The sequence shown here is derived from an EMBL/GenBank/DDBJ whole genome shotgun (WGS) entry which is preliminary data.</text>
</comment>
<name>A0A6A1XTR6_BACOV</name>
<protein>
    <submittedName>
        <fullName evidence="2">Uncharacterized protein</fullName>
    </submittedName>
</protein>
<evidence type="ECO:0000313" key="2">
    <source>
        <dbReference type="EMBL" id="KAB1329326.1"/>
    </source>
</evidence>